<dbReference type="PANTHER" id="PTHR10668">
    <property type="entry name" value="PHYTOENE DEHYDROGENASE"/>
    <property type="match status" value="1"/>
</dbReference>
<dbReference type="InterPro" id="IPR036188">
    <property type="entry name" value="FAD/NAD-bd_sf"/>
</dbReference>
<dbReference type="EMBL" id="QGGB01000007">
    <property type="protein sequence ID" value="PWN06375.1"/>
    <property type="molecule type" value="Genomic_DNA"/>
</dbReference>
<sequence length="535" mass="59127">MKQFDSLIIGSGHNGLVTGCYLAKAGMKVGVLERRDTIGGAVCTETMFQSEENPNGFRMDVGSSVHIMIHQTGIIEELGLTDYGLEYIEMDPFMSYPVPDGKGVIHFHKDLDRTLESIAAVAPEDVANYKEFIDFWGRINRGVLKAFMVPPTGKNIFTEMAKGQIRDGSMFKKGEQIDGLQKILGSYGGVVEKSFKNPYLKAALTWFAAQSGPLPDQSATGDFVGWQSMLHESGAKHPKGGSGMLTQAMKNLIEEYGGEVIADSPVKKIDIADGKARGVVTENDDYYKADLIVSNAHVQTTMMKLVGREHLDASLFTKVENIQVGNGFGMVIRCAVEELPEYTAAPGDPLIHNGMQLLAPSVGYMNRAIGDYMKGNPPEEPAVLAMTFSKIDPEVAKDGKHTLFAWAQWHPYELSNGRNWDNIREREADKIYGVVERYAPNMKGKLIDRYIQSPLDIERKHGLLRGNVMHVEMNFDQMFMFRPVPELSRYETPIENLYLSSASCHPGGGVFGAAGYNAAQVILKKGTKKFFGSKR</sequence>
<keyword evidence="6" id="KW-1185">Reference proteome</keyword>
<dbReference type="GO" id="GO:0016491">
    <property type="term" value="F:oxidoreductase activity"/>
    <property type="evidence" value="ECO:0007669"/>
    <property type="project" value="InterPro"/>
</dbReference>
<reference evidence="5 6" key="1">
    <citation type="submission" date="2018-05" db="EMBL/GenBank/DDBJ databases">
        <title>Rhodohalobacter halophilus gen. nov., sp. nov., a moderately halophilic member of the family Balneolaceae.</title>
        <authorList>
            <person name="Liu Z.-W."/>
        </authorList>
    </citation>
    <scope>NUCLEOTIDE SEQUENCE [LARGE SCALE GENOMIC DNA]</scope>
    <source>
        <strain evidence="5 6">8A47</strain>
    </source>
</reference>
<organism evidence="5 6">
    <name type="scientific">Rhodohalobacter mucosus</name>
    <dbReference type="NCBI Taxonomy" id="2079485"/>
    <lineage>
        <taxon>Bacteria</taxon>
        <taxon>Pseudomonadati</taxon>
        <taxon>Balneolota</taxon>
        <taxon>Balneolia</taxon>
        <taxon>Balneolales</taxon>
        <taxon>Balneolaceae</taxon>
        <taxon>Rhodohalobacter</taxon>
    </lineage>
</organism>
<dbReference type="Proteomes" id="UP000245533">
    <property type="component" value="Unassembled WGS sequence"/>
</dbReference>
<evidence type="ECO:0000256" key="1">
    <source>
        <dbReference type="ARBA" id="ARBA00037217"/>
    </source>
</evidence>
<gene>
    <name evidence="5" type="ORF">DDZ15_11175</name>
</gene>
<protein>
    <recommendedName>
        <fullName evidence="3">Pyridine nucleotide-disulfide oxidoreductase domain-containing protein 2</fullName>
    </recommendedName>
</protein>
<comment type="function">
    <text evidence="1">Probable oxidoreductase that may play a role as regulator of mitochondrial function.</text>
</comment>
<dbReference type="AlphaFoldDB" id="A0A316TTR5"/>
<dbReference type="PROSITE" id="PS51257">
    <property type="entry name" value="PROKAR_LIPOPROTEIN"/>
    <property type="match status" value="1"/>
</dbReference>
<evidence type="ECO:0000256" key="2">
    <source>
        <dbReference type="ARBA" id="ARBA00038825"/>
    </source>
</evidence>
<dbReference type="RefSeq" id="WP_109647168.1">
    <property type="nucleotide sequence ID" value="NZ_QGGB01000007.1"/>
</dbReference>
<evidence type="ECO:0000313" key="6">
    <source>
        <dbReference type="Proteomes" id="UP000245533"/>
    </source>
</evidence>
<proteinExistence type="predicted"/>
<dbReference type="Gene3D" id="3.50.50.60">
    <property type="entry name" value="FAD/NAD(P)-binding domain"/>
    <property type="match status" value="2"/>
</dbReference>
<comment type="subunit">
    <text evidence="2">Interacts with COX5B; this interaction may contribute to localize PYROXD2 to the inner face of the inner mitochondrial membrane.</text>
</comment>
<name>A0A316TTR5_9BACT</name>
<comment type="caution">
    <text evidence="5">The sequence shown here is derived from an EMBL/GenBank/DDBJ whole genome shotgun (WGS) entry which is preliminary data.</text>
</comment>
<dbReference type="OrthoDB" id="9789960at2"/>
<dbReference type="PANTHER" id="PTHR10668:SF103">
    <property type="entry name" value="PYRIDINE NUCLEOTIDE-DISULFIDE OXIDOREDUCTASE DOMAIN-CONTAINING PROTEIN 2"/>
    <property type="match status" value="1"/>
</dbReference>
<feature type="domain" description="Amine oxidase" evidence="4">
    <location>
        <begin position="15"/>
        <end position="300"/>
    </location>
</feature>
<dbReference type="SUPFAM" id="SSF51905">
    <property type="entry name" value="FAD/NAD(P)-binding domain"/>
    <property type="match status" value="1"/>
</dbReference>
<evidence type="ECO:0000313" key="5">
    <source>
        <dbReference type="EMBL" id="PWN06375.1"/>
    </source>
</evidence>
<dbReference type="InterPro" id="IPR002937">
    <property type="entry name" value="Amino_oxidase"/>
</dbReference>
<evidence type="ECO:0000256" key="3">
    <source>
        <dbReference type="ARBA" id="ARBA00040298"/>
    </source>
</evidence>
<dbReference type="GO" id="GO:0005829">
    <property type="term" value="C:cytosol"/>
    <property type="evidence" value="ECO:0007669"/>
    <property type="project" value="TreeGrafter"/>
</dbReference>
<accession>A0A316TTR5</accession>
<dbReference type="Pfam" id="PF01593">
    <property type="entry name" value="Amino_oxidase"/>
    <property type="match status" value="1"/>
</dbReference>
<evidence type="ECO:0000259" key="4">
    <source>
        <dbReference type="Pfam" id="PF01593"/>
    </source>
</evidence>